<feature type="domain" description="OmpR/PhoB-type" evidence="11">
    <location>
        <begin position="125"/>
        <end position="224"/>
    </location>
</feature>
<dbReference type="RefSeq" id="WP_076517352.1">
    <property type="nucleotide sequence ID" value="NZ_FTOH01000010.1"/>
</dbReference>
<dbReference type="PANTHER" id="PTHR48111">
    <property type="entry name" value="REGULATOR OF RPOS"/>
    <property type="match status" value="1"/>
</dbReference>
<evidence type="ECO:0000256" key="5">
    <source>
        <dbReference type="ARBA" id="ARBA00023015"/>
    </source>
</evidence>
<dbReference type="SUPFAM" id="SSF52172">
    <property type="entry name" value="CheY-like"/>
    <property type="match status" value="1"/>
</dbReference>
<dbReference type="InterPro" id="IPR058124">
    <property type="entry name" value="CpxR-like_REC"/>
</dbReference>
<accession>A0A1N7PLW5</accession>
<keyword evidence="3 8" id="KW-0597">Phosphoprotein</keyword>
<keyword evidence="5" id="KW-0805">Transcription regulation</keyword>
<dbReference type="SMART" id="SM00862">
    <property type="entry name" value="Trans_reg_C"/>
    <property type="match status" value="1"/>
</dbReference>
<dbReference type="GO" id="GO:0000976">
    <property type="term" value="F:transcription cis-regulatory region binding"/>
    <property type="evidence" value="ECO:0007669"/>
    <property type="project" value="TreeGrafter"/>
</dbReference>
<dbReference type="PANTHER" id="PTHR48111:SF39">
    <property type="entry name" value="TRANSCRIPTIONAL REGULATORY PROTEIN CPXR"/>
    <property type="match status" value="1"/>
</dbReference>
<dbReference type="CDD" id="cd00383">
    <property type="entry name" value="trans_reg_C"/>
    <property type="match status" value="1"/>
</dbReference>
<dbReference type="GO" id="GO:0032993">
    <property type="term" value="C:protein-DNA complex"/>
    <property type="evidence" value="ECO:0007669"/>
    <property type="project" value="TreeGrafter"/>
</dbReference>
<evidence type="ECO:0000256" key="7">
    <source>
        <dbReference type="ARBA" id="ARBA00023163"/>
    </source>
</evidence>
<dbReference type="AlphaFoldDB" id="A0A1N7PLW5"/>
<evidence type="ECO:0000256" key="3">
    <source>
        <dbReference type="ARBA" id="ARBA00022553"/>
    </source>
</evidence>
<feature type="DNA-binding region" description="OmpR/PhoB-type" evidence="9">
    <location>
        <begin position="125"/>
        <end position="224"/>
    </location>
</feature>
<dbReference type="Gene3D" id="1.10.10.10">
    <property type="entry name" value="Winged helix-like DNA-binding domain superfamily/Winged helix DNA-binding domain"/>
    <property type="match status" value="1"/>
</dbReference>
<evidence type="ECO:0000313" key="13">
    <source>
        <dbReference type="Proteomes" id="UP000185639"/>
    </source>
</evidence>
<dbReference type="GO" id="GO:0006355">
    <property type="term" value="P:regulation of DNA-templated transcription"/>
    <property type="evidence" value="ECO:0007669"/>
    <property type="project" value="InterPro"/>
</dbReference>
<dbReference type="CDD" id="cd17623">
    <property type="entry name" value="REC_OmpR_CpxR"/>
    <property type="match status" value="1"/>
</dbReference>
<gene>
    <name evidence="12" type="ORF">SAMN05421686_11071</name>
</gene>
<dbReference type="InterPro" id="IPR001789">
    <property type="entry name" value="Sig_transdc_resp-reg_receiver"/>
</dbReference>
<dbReference type="InterPro" id="IPR039420">
    <property type="entry name" value="WalR-like"/>
</dbReference>
<keyword evidence="13" id="KW-1185">Reference proteome</keyword>
<dbReference type="STRING" id="484498.SAMN05421686_11071"/>
<evidence type="ECO:0000256" key="1">
    <source>
        <dbReference type="ARBA" id="ARBA00004496"/>
    </source>
</evidence>
<name>A0A1N7PLW5_9GAMM</name>
<evidence type="ECO:0000259" key="10">
    <source>
        <dbReference type="PROSITE" id="PS50110"/>
    </source>
</evidence>
<dbReference type="Pfam" id="PF00486">
    <property type="entry name" value="Trans_reg_C"/>
    <property type="match status" value="1"/>
</dbReference>
<dbReference type="SMART" id="SM00448">
    <property type="entry name" value="REC"/>
    <property type="match status" value="1"/>
</dbReference>
<dbReference type="InterPro" id="IPR016032">
    <property type="entry name" value="Sig_transdc_resp-reg_C-effctor"/>
</dbReference>
<evidence type="ECO:0000256" key="4">
    <source>
        <dbReference type="ARBA" id="ARBA00023012"/>
    </source>
</evidence>
<dbReference type="EMBL" id="FTOH01000010">
    <property type="protein sequence ID" value="SIT11480.1"/>
    <property type="molecule type" value="Genomic_DNA"/>
</dbReference>
<evidence type="ECO:0000259" key="11">
    <source>
        <dbReference type="PROSITE" id="PS51755"/>
    </source>
</evidence>
<dbReference type="InterPro" id="IPR001867">
    <property type="entry name" value="OmpR/PhoB-type_DNA-bd"/>
</dbReference>
<sequence>MNILLVDDDTELTALLTRYLERELFKVTAVHTAEEGLAEALSARYQAVVLDVMLPGGSGIDILGQIRTRSDVPVLMLTAKGDEMDRIQGLEIGADDYIPKPCNPRELSARLRSILRRGRSADVTSATLEVEDLVIDFDKHIVHRNGEELDLTVTEFNILGVLIREAGKVVDKNRLAEQSMQRSLTLFDRSLDMHLSNLRKKLGPSPGGEQRIKTVRGVGYMYQMEQGSAEA</sequence>
<feature type="modified residue" description="4-aspartylphosphate" evidence="8">
    <location>
        <position position="51"/>
    </location>
</feature>
<dbReference type="Gene3D" id="6.10.250.690">
    <property type="match status" value="1"/>
</dbReference>
<keyword evidence="2" id="KW-0963">Cytoplasm</keyword>
<proteinExistence type="predicted"/>
<dbReference type="PROSITE" id="PS50110">
    <property type="entry name" value="RESPONSE_REGULATORY"/>
    <property type="match status" value="1"/>
</dbReference>
<dbReference type="Proteomes" id="UP000185639">
    <property type="component" value="Unassembled WGS sequence"/>
</dbReference>
<evidence type="ECO:0000256" key="8">
    <source>
        <dbReference type="PROSITE-ProRule" id="PRU00169"/>
    </source>
</evidence>
<evidence type="ECO:0000256" key="6">
    <source>
        <dbReference type="ARBA" id="ARBA00023125"/>
    </source>
</evidence>
<dbReference type="GO" id="GO:0005829">
    <property type="term" value="C:cytosol"/>
    <property type="evidence" value="ECO:0007669"/>
    <property type="project" value="TreeGrafter"/>
</dbReference>
<keyword evidence="7" id="KW-0804">Transcription</keyword>
<dbReference type="Gene3D" id="3.40.50.2300">
    <property type="match status" value="1"/>
</dbReference>
<feature type="domain" description="Response regulatory" evidence="10">
    <location>
        <begin position="2"/>
        <end position="115"/>
    </location>
</feature>
<dbReference type="FunFam" id="3.40.50.2300:FF:000001">
    <property type="entry name" value="DNA-binding response regulator PhoB"/>
    <property type="match status" value="1"/>
</dbReference>
<dbReference type="GO" id="GO:0000156">
    <property type="term" value="F:phosphorelay response regulator activity"/>
    <property type="evidence" value="ECO:0007669"/>
    <property type="project" value="TreeGrafter"/>
</dbReference>
<protein>
    <submittedName>
        <fullName evidence="12">Two-component system, OmpR family, response regulator CpxR</fullName>
    </submittedName>
</protein>
<keyword evidence="6 9" id="KW-0238">DNA-binding</keyword>
<dbReference type="Pfam" id="PF00072">
    <property type="entry name" value="Response_reg"/>
    <property type="match status" value="1"/>
</dbReference>
<dbReference type="InterPro" id="IPR036388">
    <property type="entry name" value="WH-like_DNA-bd_sf"/>
</dbReference>
<dbReference type="OrthoDB" id="9802426at2"/>
<dbReference type="PROSITE" id="PS51755">
    <property type="entry name" value="OMPR_PHOB"/>
    <property type="match status" value="1"/>
</dbReference>
<dbReference type="InterPro" id="IPR011006">
    <property type="entry name" value="CheY-like_superfamily"/>
</dbReference>
<organism evidence="12 13">
    <name type="scientific">Thalassolituus maritimus</name>
    <dbReference type="NCBI Taxonomy" id="484498"/>
    <lineage>
        <taxon>Bacteria</taxon>
        <taxon>Pseudomonadati</taxon>
        <taxon>Pseudomonadota</taxon>
        <taxon>Gammaproteobacteria</taxon>
        <taxon>Oceanospirillales</taxon>
        <taxon>Oceanospirillaceae</taxon>
        <taxon>Thalassolituus</taxon>
    </lineage>
</organism>
<keyword evidence="4" id="KW-0902">Two-component regulatory system</keyword>
<evidence type="ECO:0000256" key="9">
    <source>
        <dbReference type="PROSITE-ProRule" id="PRU01091"/>
    </source>
</evidence>
<reference evidence="13" key="1">
    <citation type="submission" date="2017-01" db="EMBL/GenBank/DDBJ databases">
        <authorList>
            <person name="Varghese N."/>
            <person name="Submissions S."/>
        </authorList>
    </citation>
    <scope>NUCLEOTIDE SEQUENCE [LARGE SCALE GENOMIC DNA]</scope>
    <source>
        <strain evidence="13">DSM 24913</strain>
    </source>
</reference>
<comment type="subcellular location">
    <subcellularLocation>
        <location evidence="1">Cytoplasm</location>
    </subcellularLocation>
</comment>
<evidence type="ECO:0000256" key="2">
    <source>
        <dbReference type="ARBA" id="ARBA00022490"/>
    </source>
</evidence>
<dbReference type="SUPFAM" id="SSF46894">
    <property type="entry name" value="C-terminal effector domain of the bipartite response regulators"/>
    <property type="match status" value="1"/>
</dbReference>
<evidence type="ECO:0000313" key="12">
    <source>
        <dbReference type="EMBL" id="SIT11480.1"/>
    </source>
</evidence>